<organism evidence="1 2">
    <name type="scientific">Cohaesibacter celericrescens</name>
    <dbReference type="NCBI Taxonomy" id="2067669"/>
    <lineage>
        <taxon>Bacteria</taxon>
        <taxon>Pseudomonadati</taxon>
        <taxon>Pseudomonadota</taxon>
        <taxon>Alphaproteobacteria</taxon>
        <taxon>Hyphomicrobiales</taxon>
        <taxon>Cohaesibacteraceae</taxon>
    </lineage>
</organism>
<dbReference type="Proteomes" id="UP000234881">
    <property type="component" value="Unassembled WGS sequence"/>
</dbReference>
<keyword evidence="2" id="KW-1185">Reference proteome</keyword>
<gene>
    <name evidence="1" type="ORF">C0081_20260</name>
</gene>
<comment type="caution">
    <text evidence="1">The sequence shown here is derived from an EMBL/GenBank/DDBJ whole genome shotgun (WGS) entry which is preliminary data.</text>
</comment>
<sequence>MRQLYELETEAEDEQLAMMEDAPEYEDGGELYRFDKGTWSDVVKAKLTGRVLDAAEWAIEHDECAMSAIHDLLTDNGVAPSYIKPPEEFTGKTRKTNACAGVTVMNMGGVKLELRELANDAH</sequence>
<protein>
    <submittedName>
        <fullName evidence="1">Uncharacterized protein</fullName>
    </submittedName>
</protein>
<evidence type="ECO:0000313" key="2">
    <source>
        <dbReference type="Proteomes" id="UP000234881"/>
    </source>
</evidence>
<reference evidence="1 2" key="1">
    <citation type="submission" date="2018-01" db="EMBL/GenBank/DDBJ databases">
        <title>The draft genome sequence of Cohaesibacter sp. H1304.</title>
        <authorList>
            <person name="Wang N.-N."/>
            <person name="Du Z.-J."/>
        </authorList>
    </citation>
    <scope>NUCLEOTIDE SEQUENCE [LARGE SCALE GENOMIC DNA]</scope>
    <source>
        <strain evidence="1 2">H1304</strain>
    </source>
</reference>
<name>A0A2N5XLM8_9HYPH</name>
<proteinExistence type="predicted"/>
<dbReference type="AlphaFoldDB" id="A0A2N5XLM8"/>
<accession>A0A2N5XLM8</accession>
<evidence type="ECO:0000313" key="1">
    <source>
        <dbReference type="EMBL" id="PLW75402.1"/>
    </source>
</evidence>
<dbReference type="EMBL" id="PKUQ01000052">
    <property type="protein sequence ID" value="PLW75402.1"/>
    <property type="molecule type" value="Genomic_DNA"/>
</dbReference>